<sequence length="188" mass="20916">MKKITLLLGAFISLFIISCEGPAGPPGFDGLDGEDGQDAIQAQVFEVDNIDFGYDPGNNLYSYLITFSDFTSFEVFESNAVLVYRYDGTIEFQDNTSADAWSLIPQNFFLPGGTIQYSNAHTYKDVEIFIDGNFNLSNLNPDFTDNQLFRIVILPSEFAAAKMDKSNINAVMKTIGVKNEDVPRFKAQ</sequence>
<evidence type="ECO:0000313" key="2">
    <source>
        <dbReference type="EMBL" id="SHI44199.1"/>
    </source>
</evidence>
<dbReference type="Proteomes" id="UP000184231">
    <property type="component" value="Unassembled WGS sequence"/>
</dbReference>
<evidence type="ECO:0000256" key="1">
    <source>
        <dbReference type="SAM" id="SignalP"/>
    </source>
</evidence>
<keyword evidence="1" id="KW-0732">Signal</keyword>
<dbReference type="EMBL" id="FQYX01000002">
    <property type="protein sequence ID" value="SHI44199.1"/>
    <property type="molecule type" value="Genomic_DNA"/>
</dbReference>
<evidence type="ECO:0008006" key="4">
    <source>
        <dbReference type="Google" id="ProtNLM"/>
    </source>
</evidence>
<reference evidence="2 3" key="1">
    <citation type="submission" date="2016-11" db="EMBL/GenBank/DDBJ databases">
        <authorList>
            <person name="Jaros S."/>
            <person name="Januszkiewicz K."/>
            <person name="Wedrychowicz H."/>
        </authorList>
    </citation>
    <scope>NUCLEOTIDE SEQUENCE [LARGE SCALE GENOMIC DNA]</scope>
    <source>
        <strain evidence="2 3">CGMCC 1.8863</strain>
    </source>
</reference>
<feature type="signal peptide" evidence="1">
    <location>
        <begin position="1"/>
        <end position="23"/>
    </location>
</feature>
<name>A0A1M6B610_9FLAO</name>
<proteinExistence type="predicted"/>
<organism evidence="2 3">
    <name type="scientific">Arenibacter nanhaiticus</name>
    <dbReference type="NCBI Taxonomy" id="558155"/>
    <lineage>
        <taxon>Bacteria</taxon>
        <taxon>Pseudomonadati</taxon>
        <taxon>Bacteroidota</taxon>
        <taxon>Flavobacteriia</taxon>
        <taxon>Flavobacteriales</taxon>
        <taxon>Flavobacteriaceae</taxon>
        <taxon>Arenibacter</taxon>
    </lineage>
</organism>
<dbReference type="STRING" id="558155.SAMN04487911_10279"/>
<dbReference type="OrthoDB" id="1524444at2"/>
<keyword evidence="3" id="KW-1185">Reference proteome</keyword>
<protein>
    <recommendedName>
        <fullName evidence="4">Collagen triple helix repeat-containing protein</fullName>
    </recommendedName>
</protein>
<dbReference type="RefSeq" id="WP_072762910.1">
    <property type="nucleotide sequence ID" value="NZ_FQYX01000002.1"/>
</dbReference>
<dbReference type="AlphaFoldDB" id="A0A1M6B610"/>
<dbReference type="PROSITE" id="PS51257">
    <property type="entry name" value="PROKAR_LIPOPROTEIN"/>
    <property type="match status" value="1"/>
</dbReference>
<gene>
    <name evidence="2" type="ORF">SAMN04487911_10279</name>
</gene>
<accession>A0A1M6B610</accession>
<evidence type="ECO:0000313" key="3">
    <source>
        <dbReference type="Proteomes" id="UP000184231"/>
    </source>
</evidence>
<feature type="chain" id="PRO_5013382339" description="Collagen triple helix repeat-containing protein" evidence="1">
    <location>
        <begin position="24"/>
        <end position="188"/>
    </location>
</feature>